<feature type="domain" description="Alpha-D-phosphohexomutase C-terminal" evidence="8">
    <location>
        <begin position="365"/>
        <end position="429"/>
    </location>
</feature>
<dbReference type="InterPro" id="IPR005846">
    <property type="entry name" value="A-D-PHexomutase_a/b/a-III"/>
</dbReference>
<evidence type="ECO:0000259" key="9">
    <source>
        <dbReference type="Pfam" id="PF02878"/>
    </source>
</evidence>
<dbReference type="InterPro" id="IPR005843">
    <property type="entry name" value="A-D-PHexomutase_C"/>
</dbReference>
<dbReference type="GO" id="GO:0005975">
    <property type="term" value="P:carbohydrate metabolic process"/>
    <property type="evidence" value="ECO:0007669"/>
    <property type="project" value="InterPro"/>
</dbReference>
<organism evidence="12">
    <name type="scientific">candidate division WOR-3 bacterium</name>
    <dbReference type="NCBI Taxonomy" id="2052148"/>
    <lineage>
        <taxon>Bacteria</taxon>
        <taxon>Bacteria division WOR-3</taxon>
    </lineage>
</organism>
<dbReference type="PROSITE" id="PS00710">
    <property type="entry name" value="PGM_PMM"/>
    <property type="match status" value="1"/>
</dbReference>
<accession>A0A7C4U6Z3</accession>
<proteinExistence type="inferred from homology"/>
<evidence type="ECO:0000256" key="3">
    <source>
        <dbReference type="ARBA" id="ARBA00022553"/>
    </source>
</evidence>
<feature type="domain" description="Alpha-D-phosphohexomutase alpha/beta/alpha" evidence="11">
    <location>
        <begin position="251"/>
        <end position="359"/>
    </location>
</feature>
<name>A0A7C4U6Z3_UNCW3</name>
<comment type="caution">
    <text evidence="12">The sequence shown here is derived from an EMBL/GenBank/DDBJ whole genome shotgun (WGS) entry which is preliminary data.</text>
</comment>
<gene>
    <name evidence="12" type="ORF">ENV67_03545</name>
</gene>
<comment type="similarity">
    <text evidence="2 7">Belongs to the phosphohexose mutase family.</text>
</comment>
<dbReference type="SUPFAM" id="SSF53738">
    <property type="entry name" value="Phosphoglucomutase, first 3 domains"/>
    <property type="match status" value="3"/>
</dbReference>
<dbReference type="InterPro" id="IPR005845">
    <property type="entry name" value="A-D-PHexomutase_a/b/a-II"/>
</dbReference>
<evidence type="ECO:0000256" key="2">
    <source>
        <dbReference type="ARBA" id="ARBA00010231"/>
    </source>
</evidence>
<dbReference type="InterPro" id="IPR036900">
    <property type="entry name" value="A-D-PHexomutase_C_sf"/>
</dbReference>
<evidence type="ECO:0000256" key="5">
    <source>
        <dbReference type="ARBA" id="ARBA00022842"/>
    </source>
</evidence>
<dbReference type="GO" id="GO:0000287">
    <property type="term" value="F:magnesium ion binding"/>
    <property type="evidence" value="ECO:0007669"/>
    <property type="project" value="InterPro"/>
</dbReference>
<dbReference type="InterPro" id="IPR016055">
    <property type="entry name" value="A-D-PHexomutase_a/b/a-I/II/III"/>
</dbReference>
<dbReference type="PANTHER" id="PTHR43771:SF1">
    <property type="entry name" value="PHOSPHOMANNOMUTASE"/>
    <property type="match status" value="1"/>
</dbReference>
<comment type="cofactor">
    <cofactor evidence="1">
        <name>Mg(2+)</name>
        <dbReference type="ChEBI" id="CHEBI:18420"/>
    </cofactor>
</comment>
<evidence type="ECO:0000259" key="8">
    <source>
        <dbReference type="Pfam" id="PF00408"/>
    </source>
</evidence>
<evidence type="ECO:0000259" key="10">
    <source>
        <dbReference type="Pfam" id="PF02879"/>
    </source>
</evidence>
<dbReference type="Pfam" id="PF02880">
    <property type="entry name" value="PGM_PMM_III"/>
    <property type="match status" value="1"/>
</dbReference>
<dbReference type="EMBL" id="DTHG01000042">
    <property type="protein sequence ID" value="HGW91597.1"/>
    <property type="molecule type" value="Genomic_DNA"/>
</dbReference>
<evidence type="ECO:0000256" key="4">
    <source>
        <dbReference type="ARBA" id="ARBA00022723"/>
    </source>
</evidence>
<dbReference type="Pfam" id="PF02879">
    <property type="entry name" value="PGM_PMM_II"/>
    <property type="match status" value="1"/>
</dbReference>
<dbReference type="SUPFAM" id="SSF55957">
    <property type="entry name" value="Phosphoglucomutase, C-terminal domain"/>
    <property type="match status" value="1"/>
</dbReference>
<dbReference type="Pfam" id="PF02878">
    <property type="entry name" value="PGM_PMM_I"/>
    <property type="match status" value="1"/>
</dbReference>
<dbReference type="InterPro" id="IPR016066">
    <property type="entry name" value="A-D-PHexomutase_CS"/>
</dbReference>
<dbReference type="Gene3D" id="3.30.310.50">
    <property type="entry name" value="Alpha-D-phosphohexomutase, C-terminal domain"/>
    <property type="match status" value="1"/>
</dbReference>
<keyword evidence="4 7" id="KW-0479">Metal-binding</keyword>
<dbReference type="InterPro" id="IPR005841">
    <property type="entry name" value="Alpha-D-phosphohexomutase_SF"/>
</dbReference>
<feature type="domain" description="Alpha-D-phosphohexomutase alpha/beta/alpha" evidence="9">
    <location>
        <begin position="4"/>
        <end position="117"/>
    </location>
</feature>
<keyword evidence="5 7" id="KW-0460">Magnesium</keyword>
<evidence type="ECO:0000256" key="1">
    <source>
        <dbReference type="ARBA" id="ARBA00001946"/>
    </source>
</evidence>
<evidence type="ECO:0000256" key="6">
    <source>
        <dbReference type="ARBA" id="ARBA00023235"/>
    </source>
</evidence>
<evidence type="ECO:0000313" key="12">
    <source>
        <dbReference type="EMBL" id="HGW91597.1"/>
    </source>
</evidence>
<dbReference type="Pfam" id="PF00408">
    <property type="entry name" value="PGM_PMM_IV"/>
    <property type="match status" value="1"/>
</dbReference>
<dbReference type="PRINTS" id="PR00509">
    <property type="entry name" value="PGMPMM"/>
</dbReference>
<reference evidence="12" key="1">
    <citation type="journal article" date="2020" name="mSystems">
        <title>Genome- and Community-Level Interaction Insights into Carbon Utilization and Element Cycling Functions of Hydrothermarchaeota in Hydrothermal Sediment.</title>
        <authorList>
            <person name="Zhou Z."/>
            <person name="Liu Y."/>
            <person name="Xu W."/>
            <person name="Pan J."/>
            <person name="Luo Z.H."/>
            <person name="Li M."/>
        </authorList>
    </citation>
    <scope>NUCLEOTIDE SEQUENCE [LARGE SCALE GENOMIC DNA]</scope>
    <source>
        <strain evidence="12">SpSt-780</strain>
    </source>
</reference>
<keyword evidence="3" id="KW-0597">Phosphoprotein</keyword>
<sequence length="442" mass="50497">MEKNIFKAYDIRGIYPDELNEKDAYVIGRSIAEYFDDDKIIVGYDARPSSIPLFENLKDGIIDSGKDVLNIGLVTTPMVSFVVGITGYPGVMITASHNPKEYNGFKIIGKDVLSIGFEFGLKDIMELALKGVFKKKGKGKVEDGDFFDEYVRFLKSNLNIKNRLKIVIDAFNGSTPLVLERLLKEIPLDFLRLNFDIDGNYPKHPPNPLQKDNLKEISDVIKNGDYDFGVCFDGDGDRCVFIDENGELVSPDLITAFLAREIDVKGEYVLVDVRTSRDVWNEIIKLGGKPKRVQVGHAYARRKLKKLNGVLGGELAGHYYFRSMFYADSGILAFVHFLNYFSEICGNKRFSEIVKELKRYHSTGEINFHTEKKDEIIEEVRNNFKDGDISELDGLTIEYENWWFNIRKSNTEPLLRLIVEAEDEKILNEKTELIKKIINFFG</sequence>
<dbReference type="CDD" id="cd03089">
    <property type="entry name" value="PMM_PGM"/>
    <property type="match status" value="1"/>
</dbReference>
<protein>
    <submittedName>
        <fullName evidence="12">Phosphomannomutase/phosphoglucomutase</fullName>
    </submittedName>
</protein>
<dbReference type="PANTHER" id="PTHR43771">
    <property type="entry name" value="PHOSPHOMANNOMUTASE"/>
    <property type="match status" value="1"/>
</dbReference>
<dbReference type="GO" id="GO:0016868">
    <property type="term" value="F:intramolecular phosphotransferase activity"/>
    <property type="evidence" value="ECO:0007669"/>
    <property type="project" value="InterPro"/>
</dbReference>
<dbReference type="InterPro" id="IPR005844">
    <property type="entry name" value="A-D-PHexomutase_a/b/a-I"/>
</dbReference>
<dbReference type="AlphaFoldDB" id="A0A7C4U6Z3"/>
<dbReference type="Gene3D" id="3.40.120.10">
    <property type="entry name" value="Alpha-D-Glucose-1,6-Bisphosphate, subunit A, domain 3"/>
    <property type="match status" value="3"/>
</dbReference>
<evidence type="ECO:0000256" key="7">
    <source>
        <dbReference type="RuleBase" id="RU004326"/>
    </source>
</evidence>
<feature type="domain" description="Alpha-D-phosphohexomutase alpha/beta/alpha" evidence="10">
    <location>
        <begin position="148"/>
        <end position="246"/>
    </location>
</feature>
<evidence type="ECO:0000259" key="11">
    <source>
        <dbReference type="Pfam" id="PF02880"/>
    </source>
</evidence>
<keyword evidence="6" id="KW-0413">Isomerase</keyword>